<protein>
    <submittedName>
        <fullName evidence="2">Membrane protein</fullName>
    </submittedName>
</protein>
<organism evidence="2 3">
    <name type="scientific">Pseudonocardia ailaonensis</name>
    <dbReference type="NCBI Taxonomy" id="367279"/>
    <lineage>
        <taxon>Bacteria</taxon>
        <taxon>Bacillati</taxon>
        <taxon>Actinomycetota</taxon>
        <taxon>Actinomycetes</taxon>
        <taxon>Pseudonocardiales</taxon>
        <taxon>Pseudonocardiaceae</taxon>
        <taxon>Pseudonocardia</taxon>
    </lineage>
</organism>
<feature type="transmembrane region" description="Helical" evidence="1">
    <location>
        <begin position="120"/>
        <end position="143"/>
    </location>
</feature>
<dbReference type="RefSeq" id="WP_344425554.1">
    <property type="nucleotide sequence ID" value="NZ_BAAAQK010000026.1"/>
</dbReference>
<keyword evidence="1" id="KW-1133">Transmembrane helix</keyword>
<keyword evidence="1" id="KW-0472">Membrane</keyword>
<proteinExistence type="predicted"/>
<evidence type="ECO:0000256" key="1">
    <source>
        <dbReference type="SAM" id="Phobius"/>
    </source>
</evidence>
<feature type="transmembrane region" description="Helical" evidence="1">
    <location>
        <begin position="6"/>
        <end position="27"/>
    </location>
</feature>
<feature type="transmembrane region" description="Helical" evidence="1">
    <location>
        <begin position="78"/>
        <end position="99"/>
    </location>
</feature>
<sequence length="151" mass="15328">MTAVLLSIHVLAAIVFIGPVTVATSMFPRSARAALAGDGPPGAVEVLHRISRVYAVLGVAVPVFGLATGAAMGVLGDAWLIASLVLTLLAAGILGLRVLPEQAVVIRALRGEAEVAPRTVRGLSMSSGLFALAWAVVVVLMIVRPGSTTGV</sequence>
<dbReference type="Proteomes" id="UP001500449">
    <property type="component" value="Unassembled WGS sequence"/>
</dbReference>
<reference evidence="2 3" key="1">
    <citation type="journal article" date="2019" name="Int. J. Syst. Evol. Microbiol.">
        <title>The Global Catalogue of Microorganisms (GCM) 10K type strain sequencing project: providing services to taxonomists for standard genome sequencing and annotation.</title>
        <authorList>
            <consortium name="The Broad Institute Genomics Platform"/>
            <consortium name="The Broad Institute Genome Sequencing Center for Infectious Disease"/>
            <person name="Wu L."/>
            <person name="Ma J."/>
        </authorList>
    </citation>
    <scope>NUCLEOTIDE SEQUENCE [LARGE SCALE GENOMIC DNA]</scope>
    <source>
        <strain evidence="2 3">JCM 16009</strain>
    </source>
</reference>
<evidence type="ECO:0000313" key="2">
    <source>
        <dbReference type="EMBL" id="GAA1873543.1"/>
    </source>
</evidence>
<accession>A0ABN2NKR4</accession>
<comment type="caution">
    <text evidence="2">The sequence shown here is derived from an EMBL/GenBank/DDBJ whole genome shotgun (WGS) entry which is preliminary data.</text>
</comment>
<dbReference type="EMBL" id="BAAAQK010000026">
    <property type="protein sequence ID" value="GAA1873543.1"/>
    <property type="molecule type" value="Genomic_DNA"/>
</dbReference>
<evidence type="ECO:0000313" key="3">
    <source>
        <dbReference type="Proteomes" id="UP001500449"/>
    </source>
</evidence>
<feature type="transmembrane region" description="Helical" evidence="1">
    <location>
        <begin position="53"/>
        <end position="72"/>
    </location>
</feature>
<name>A0ABN2NKR4_9PSEU</name>
<keyword evidence="3" id="KW-1185">Reference proteome</keyword>
<gene>
    <name evidence="2" type="ORF">GCM10009836_63150</name>
</gene>
<keyword evidence="1" id="KW-0812">Transmembrane</keyword>